<keyword evidence="3" id="KW-1185">Reference proteome</keyword>
<evidence type="ECO:0000313" key="3">
    <source>
        <dbReference type="Proteomes" id="UP000653565"/>
    </source>
</evidence>
<organism evidence="2 3">
    <name type="scientific">Aspergillus fumigatiaffinis</name>
    <dbReference type="NCBI Taxonomy" id="340414"/>
    <lineage>
        <taxon>Eukaryota</taxon>
        <taxon>Fungi</taxon>
        <taxon>Dikarya</taxon>
        <taxon>Ascomycota</taxon>
        <taxon>Pezizomycotina</taxon>
        <taxon>Eurotiomycetes</taxon>
        <taxon>Eurotiomycetidae</taxon>
        <taxon>Eurotiales</taxon>
        <taxon>Aspergillaceae</taxon>
        <taxon>Aspergillus</taxon>
        <taxon>Aspergillus subgen. Fumigati</taxon>
    </lineage>
</organism>
<feature type="compositionally biased region" description="Basic and acidic residues" evidence="1">
    <location>
        <begin position="89"/>
        <end position="98"/>
    </location>
</feature>
<accession>A0A8H4GS66</accession>
<feature type="region of interest" description="Disordered" evidence="1">
    <location>
        <begin position="85"/>
        <end position="125"/>
    </location>
</feature>
<comment type="caution">
    <text evidence="2">The sequence shown here is derived from an EMBL/GenBank/DDBJ whole genome shotgun (WGS) entry which is preliminary data.</text>
</comment>
<protein>
    <submittedName>
        <fullName evidence="2">Uncharacterized protein</fullName>
    </submittedName>
</protein>
<reference evidence="2" key="2">
    <citation type="submission" date="2020-04" db="EMBL/GenBank/DDBJ databases">
        <authorList>
            <person name="Santos R.A.C."/>
            <person name="Steenwyk J.L."/>
            <person name="Rivero-Menendez O."/>
            <person name="Mead M.E."/>
            <person name="Silva L.P."/>
            <person name="Bastos R.W."/>
            <person name="Alastruey-Izquierdo A."/>
            <person name="Goldman G.H."/>
            <person name="Rokas A."/>
        </authorList>
    </citation>
    <scope>NUCLEOTIDE SEQUENCE</scope>
    <source>
        <strain evidence="2">CNM-CM6805</strain>
    </source>
</reference>
<reference evidence="2" key="1">
    <citation type="journal article" date="2020" name="bioRxiv">
        <title>Genomic and phenotypic heterogeneity of clinical isolates of the human pathogens Aspergillus fumigatus, Aspergillus lentulus and Aspergillus fumigatiaffinis.</title>
        <authorList>
            <person name="dos Santos R.A.C."/>
            <person name="Steenwyk J.L."/>
            <person name="Rivero-Menendez O."/>
            <person name="Mead M.E."/>
            <person name="Silva L.P."/>
            <person name="Bastos R.W."/>
            <person name="Alastruey-Izquierdo A."/>
            <person name="Goldman G.H."/>
            <person name="Rokas A."/>
        </authorList>
    </citation>
    <scope>NUCLEOTIDE SEQUENCE</scope>
    <source>
        <strain evidence="2">CNM-CM6805</strain>
    </source>
</reference>
<dbReference type="Proteomes" id="UP000653565">
    <property type="component" value="Unassembled WGS sequence"/>
</dbReference>
<dbReference type="OrthoDB" id="10621767at2759"/>
<evidence type="ECO:0000313" key="2">
    <source>
        <dbReference type="EMBL" id="KAF4227414.1"/>
    </source>
</evidence>
<dbReference type="AlphaFoldDB" id="A0A8H4GS66"/>
<proteinExistence type="predicted"/>
<dbReference type="EMBL" id="JAAAPX010000181">
    <property type="protein sequence ID" value="KAF4227414.1"/>
    <property type="molecule type" value="Genomic_DNA"/>
</dbReference>
<evidence type="ECO:0000256" key="1">
    <source>
        <dbReference type="SAM" id="MobiDB-lite"/>
    </source>
</evidence>
<sequence length="125" mass="14720">MLAATNHDSPNSDEYSSIEWENVTPKELMHEWTNLNEKDIKQVIGTAEEKTDHNKPDQEDFPMIDWATINQPINPLDEEYRTQWVSLDPNKEQSHEIPETPQNNFPKDDDEADQYAAWLRQPDRK</sequence>
<name>A0A8H4GS66_9EURO</name>
<gene>
    <name evidence="2" type="ORF">CNMCM6805_003026</name>
</gene>